<protein>
    <submittedName>
        <fullName evidence="1">Uncharacterized protein</fullName>
    </submittedName>
</protein>
<reference evidence="1" key="1">
    <citation type="submission" date="2021-03" db="EMBL/GenBank/DDBJ databases">
        <title>Whole genome shotgun sequence of Actinoplanes consettensis NBRC 14913.</title>
        <authorList>
            <person name="Komaki H."/>
            <person name="Tamura T."/>
        </authorList>
    </citation>
    <scope>NUCLEOTIDE SEQUENCE</scope>
    <source>
        <strain evidence="1">NBRC 14913</strain>
    </source>
</reference>
<dbReference type="EMBL" id="BOQP01000040">
    <property type="protein sequence ID" value="GIM79794.1"/>
    <property type="molecule type" value="Genomic_DNA"/>
</dbReference>
<name>A0A919VUT7_9ACTN</name>
<evidence type="ECO:0000313" key="1">
    <source>
        <dbReference type="EMBL" id="GIM79794.1"/>
    </source>
</evidence>
<gene>
    <name evidence="1" type="ORF">Aco04nite_67300</name>
</gene>
<organism evidence="1 2">
    <name type="scientific">Winogradskya consettensis</name>
    <dbReference type="NCBI Taxonomy" id="113560"/>
    <lineage>
        <taxon>Bacteria</taxon>
        <taxon>Bacillati</taxon>
        <taxon>Actinomycetota</taxon>
        <taxon>Actinomycetes</taxon>
        <taxon>Micromonosporales</taxon>
        <taxon>Micromonosporaceae</taxon>
        <taxon>Winogradskya</taxon>
    </lineage>
</organism>
<sequence length="94" mass="10292">MTSDDPYHMRRPDLAEAKAALEQLYGHTSAEIWQRLLTQSGLTGKETDPDAVRRLADTMAASDPVLALSGRALMIRIKSYEYLQAAASAVADAR</sequence>
<dbReference type="Proteomes" id="UP000680865">
    <property type="component" value="Unassembled WGS sequence"/>
</dbReference>
<evidence type="ECO:0000313" key="2">
    <source>
        <dbReference type="Proteomes" id="UP000680865"/>
    </source>
</evidence>
<comment type="caution">
    <text evidence="1">The sequence shown here is derived from an EMBL/GenBank/DDBJ whole genome shotgun (WGS) entry which is preliminary data.</text>
</comment>
<keyword evidence="2" id="KW-1185">Reference proteome</keyword>
<accession>A0A919VUT7</accession>
<dbReference type="RefSeq" id="WP_213001228.1">
    <property type="nucleotide sequence ID" value="NZ_BAAATW010000028.1"/>
</dbReference>
<proteinExistence type="predicted"/>
<dbReference type="AlphaFoldDB" id="A0A919VUT7"/>